<proteinExistence type="predicted"/>
<feature type="region of interest" description="Disordered" evidence="1">
    <location>
        <begin position="124"/>
        <end position="344"/>
    </location>
</feature>
<sequence length="344" mass="39439">MEEAIEFINEKLFTEEKPVLFTDLIHKFHIGPSRAKKTMYAYYRSNKTLKYNCIIVCCYKDRIKVVHDVNHVDSQESLIDCFIYAFNPMEEFIPVNLAVDQREYLSILNPHKLVLPELRSKTVEEEPTIKAVPKPSARSKTVPQTTKDEKPKPVPPKKQQQPAKSKDGALKSTALLAKMRADREAKEAQRQKELAQRREKELQEKKSKNDAQMKELNQMFVDDSDEDDGNDDNQRQESEKPTSTVEPDELEEILDSTAEESLLKQSQSQDEQPKVKQEPQDTSYVDEDGYIVTNRPANNSSTSTPSQSRKRPGNSTPISHQQAKKPAPRKKTQGTLESFFKKSK</sequence>
<dbReference type="AlphaFoldDB" id="A0A1Q3A1A0"/>
<dbReference type="Pfam" id="PF09507">
    <property type="entry name" value="CDC27"/>
    <property type="match status" value="1"/>
</dbReference>
<gene>
    <name evidence="2" type="ORF">ZYGR_0P01160</name>
</gene>
<feature type="compositionally biased region" description="Basic residues" evidence="1">
    <location>
        <begin position="322"/>
        <end position="332"/>
    </location>
</feature>
<dbReference type="eggNOG" id="ENOG502QW2D">
    <property type="taxonomic scope" value="Eukaryota"/>
</dbReference>
<name>A0A1Q3A1A0_ZYGRO</name>
<feature type="compositionally biased region" description="Basic and acidic residues" evidence="1">
    <location>
        <begin position="179"/>
        <end position="213"/>
    </location>
</feature>
<dbReference type="GO" id="GO:0043625">
    <property type="term" value="C:delta DNA polymerase complex"/>
    <property type="evidence" value="ECO:0007669"/>
    <property type="project" value="InterPro"/>
</dbReference>
<evidence type="ECO:0008006" key="4">
    <source>
        <dbReference type="Google" id="ProtNLM"/>
    </source>
</evidence>
<evidence type="ECO:0000313" key="2">
    <source>
        <dbReference type="EMBL" id="GAV49472.1"/>
    </source>
</evidence>
<dbReference type="OrthoDB" id="4036325at2759"/>
<accession>A0A1Q3A1A0</accession>
<dbReference type="InterPro" id="IPR019038">
    <property type="entry name" value="POLD3"/>
</dbReference>
<feature type="compositionally biased region" description="Acidic residues" evidence="1">
    <location>
        <begin position="222"/>
        <end position="231"/>
    </location>
</feature>
<feature type="compositionally biased region" description="Polar residues" evidence="1">
    <location>
        <begin position="295"/>
        <end position="321"/>
    </location>
</feature>
<evidence type="ECO:0000313" key="3">
    <source>
        <dbReference type="Proteomes" id="UP000187013"/>
    </source>
</evidence>
<evidence type="ECO:0000256" key="1">
    <source>
        <dbReference type="SAM" id="MobiDB-lite"/>
    </source>
</evidence>
<dbReference type="EMBL" id="BDGX01000016">
    <property type="protein sequence ID" value="GAV49472.1"/>
    <property type="molecule type" value="Genomic_DNA"/>
</dbReference>
<feature type="compositionally biased region" description="Acidic residues" evidence="1">
    <location>
        <begin position="246"/>
        <end position="258"/>
    </location>
</feature>
<dbReference type="Proteomes" id="UP000187013">
    <property type="component" value="Unassembled WGS sequence"/>
</dbReference>
<comment type="caution">
    <text evidence="2">The sequence shown here is derived from an EMBL/GenBank/DDBJ whole genome shotgun (WGS) entry which is preliminary data.</text>
</comment>
<organism evidence="2 3">
    <name type="scientific">Zygosaccharomyces rouxii</name>
    <dbReference type="NCBI Taxonomy" id="4956"/>
    <lineage>
        <taxon>Eukaryota</taxon>
        <taxon>Fungi</taxon>
        <taxon>Dikarya</taxon>
        <taxon>Ascomycota</taxon>
        <taxon>Saccharomycotina</taxon>
        <taxon>Saccharomycetes</taxon>
        <taxon>Saccharomycetales</taxon>
        <taxon>Saccharomycetaceae</taxon>
        <taxon>Zygosaccharomyces</taxon>
    </lineage>
</organism>
<protein>
    <recommendedName>
        <fullName evidence="4">DNA polymerase delta subunit 3</fullName>
    </recommendedName>
</protein>
<reference evidence="2 3" key="1">
    <citation type="submission" date="2016-08" db="EMBL/GenBank/DDBJ databases">
        <title>Draft genome sequence of allopolyploid Zygosaccharomyces rouxii.</title>
        <authorList>
            <person name="Watanabe J."/>
            <person name="Uehara K."/>
            <person name="Mogi Y."/>
            <person name="Tsukioka Y."/>
        </authorList>
    </citation>
    <scope>NUCLEOTIDE SEQUENCE [LARGE SCALE GENOMIC DNA]</scope>
    <source>
        <strain evidence="2 3">NBRC 110957</strain>
    </source>
</reference>
<dbReference type="GO" id="GO:0006260">
    <property type="term" value="P:DNA replication"/>
    <property type="evidence" value="ECO:0007669"/>
    <property type="project" value="InterPro"/>
</dbReference>